<evidence type="ECO:0000256" key="1">
    <source>
        <dbReference type="ARBA" id="ARBA00022603"/>
    </source>
</evidence>
<dbReference type="GO" id="GO:0003677">
    <property type="term" value="F:DNA binding"/>
    <property type="evidence" value="ECO:0007669"/>
    <property type="project" value="InterPro"/>
</dbReference>
<gene>
    <name evidence="4" type="ORF">B2A_09848</name>
</gene>
<name>T0Z665_9ZZZZ</name>
<evidence type="ECO:0000259" key="3">
    <source>
        <dbReference type="Pfam" id="PF01555"/>
    </source>
</evidence>
<comment type="caution">
    <text evidence="4">The sequence shown here is derived from an EMBL/GenBank/DDBJ whole genome shotgun (WGS) entry which is preliminary data.</text>
</comment>
<protein>
    <submittedName>
        <fullName evidence="4">DNA methylase N-4/N-6 domain protein</fullName>
    </submittedName>
</protein>
<dbReference type="InterPro" id="IPR002941">
    <property type="entry name" value="DNA_methylase_N4/N6"/>
</dbReference>
<proteinExistence type="predicted"/>
<dbReference type="SUPFAM" id="SSF53335">
    <property type="entry name" value="S-adenosyl-L-methionine-dependent methyltransferases"/>
    <property type="match status" value="1"/>
</dbReference>
<keyword evidence="2" id="KW-0808">Transferase</keyword>
<dbReference type="Gene3D" id="3.40.50.150">
    <property type="entry name" value="Vaccinia Virus protein VP39"/>
    <property type="match status" value="1"/>
</dbReference>
<keyword evidence="1 4" id="KW-0489">Methyltransferase</keyword>
<evidence type="ECO:0000313" key="4">
    <source>
        <dbReference type="EMBL" id="EQD43536.1"/>
    </source>
</evidence>
<reference evidence="4" key="1">
    <citation type="submission" date="2013-08" db="EMBL/GenBank/DDBJ databases">
        <authorList>
            <person name="Mendez C."/>
            <person name="Richter M."/>
            <person name="Ferrer M."/>
            <person name="Sanchez J."/>
        </authorList>
    </citation>
    <scope>NUCLEOTIDE SEQUENCE</scope>
</reference>
<sequence>TVVPLHASIQEHCRAIGYANLAPIIWYKIANAVYEANGNGGGFLGKPYEPNAVIKNDIEFILMERKSGGYRSPSVATRILSVIPAEKHKLWFQQIWSGVTGASTKNHPAPYPIELAERLVRMFSFVGDTVLDPFMGTGTTAVAAARYGRNSIGVEVDPHYFELAARRVEMDNATLFTHRTVRRHGAL</sequence>
<dbReference type="PANTHER" id="PTHR13370:SF3">
    <property type="entry name" value="TRNA (GUANINE(10)-N2)-METHYLTRANSFERASE HOMOLOG"/>
    <property type="match status" value="1"/>
</dbReference>
<dbReference type="Pfam" id="PF01555">
    <property type="entry name" value="N6_N4_Mtase"/>
    <property type="match status" value="1"/>
</dbReference>
<dbReference type="InterPro" id="IPR001091">
    <property type="entry name" value="RM_Methyltransferase"/>
</dbReference>
<dbReference type="GO" id="GO:0008170">
    <property type="term" value="F:N-methyltransferase activity"/>
    <property type="evidence" value="ECO:0007669"/>
    <property type="project" value="InterPro"/>
</dbReference>
<feature type="domain" description="DNA methylase N-4/N-6" evidence="3">
    <location>
        <begin position="23"/>
        <end position="165"/>
    </location>
</feature>
<feature type="non-terminal residue" evidence="4">
    <location>
        <position position="1"/>
    </location>
</feature>
<evidence type="ECO:0000256" key="2">
    <source>
        <dbReference type="ARBA" id="ARBA00022679"/>
    </source>
</evidence>
<dbReference type="GO" id="GO:0032259">
    <property type="term" value="P:methylation"/>
    <property type="evidence" value="ECO:0007669"/>
    <property type="project" value="UniProtKB-KW"/>
</dbReference>
<dbReference type="GO" id="GO:0009007">
    <property type="term" value="F:site-specific DNA-methyltransferase (adenine-specific) activity"/>
    <property type="evidence" value="ECO:0007669"/>
    <property type="project" value="TreeGrafter"/>
</dbReference>
<dbReference type="GO" id="GO:0005737">
    <property type="term" value="C:cytoplasm"/>
    <property type="evidence" value="ECO:0007669"/>
    <property type="project" value="TreeGrafter"/>
</dbReference>
<dbReference type="AlphaFoldDB" id="T0Z665"/>
<reference evidence="4" key="2">
    <citation type="journal article" date="2014" name="ISME J.">
        <title>Microbial stratification in low pH oxic and suboxic macroscopic growths along an acid mine drainage.</title>
        <authorList>
            <person name="Mendez-Garcia C."/>
            <person name="Mesa V."/>
            <person name="Sprenger R.R."/>
            <person name="Richter M."/>
            <person name="Diez M.S."/>
            <person name="Solano J."/>
            <person name="Bargiela R."/>
            <person name="Golyshina O.V."/>
            <person name="Manteca A."/>
            <person name="Ramos J.L."/>
            <person name="Gallego J.R."/>
            <person name="Llorente I."/>
            <person name="Martins Dos Santos V.A."/>
            <person name="Jensen O.N."/>
            <person name="Pelaez A.I."/>
            <person name="Sanchez J."/>
            <person name="Ferrer M."/>
        </authorList>
    </citation>
    <scope>NUCLEOTIDE SEQUENCE</scope>
</reference>
<dbReference type="EMBL" id="AUZZ01007113">
    <property type="protein sequence ID" value="EQD43536.1"/>
    <property type="molecule type" value="Genomic_DNA"/>
</dbReference>
<dbReference type="PRINTS" id="PR00508">
    <property type="entry name" value="S21N4MTFRASE"/>
</dbReference>
<dbReference type="InterPro" id="IPR029063">
    <property type="entry name" value="SAM-dependent_MTases_sf"/>
</dbReference>
<dbReference type="PANTHER" id="PTHR13370">
    <property type="entry name" value="RNA METHYLASE-RELATED"/>
    <property type="match status" value="1"/>
</dbReference>
<accession>T0Z665</accession>
<organism evidence="4">
    <name type="scientific">mine drainage metagenome</name>
    <dbReference type="NCBI Taxonomy" id="410659"/>
    <lineage>
        <taxon>unclassified sequences</taxon>
        <taxon>metagenomes</taxon>
        <taxon>ecological metagenomes</taxon>
    </lineage>
</organism>